<sequence precursor="true">MLRSKSWTFAALAVVMAGCGHTTAGEAHPVPQPPSTSVNTALLDPGQYPTTPSPPLGAAGSTEAGRRVEGRRMAAYVTGPWQADAGLVDPESNSPATVIENFDQFARVVWTPIAGGAYALPFVVGFMSERQARGPEPRMSLRNAVLRFADATTATTAAQGMHARAMAMPREPTATPIVTEPERAVPIPGHPDAAASLLTFQEGAQTERELTALTAHGPYVLVQVVRCATGTDCQAPLVARTLDLQIPLIDTFAPTPADQFAALPADPTGLVARTLPLPPDQATSTDGAAYPPAGALHLEDDPVAVGPALTAAGVDDVAANRTTVYQAKDPGAAQSLAQAYSDMAAKTAGAQAAAPVPGLAGSHCTRVAGANGLVPRYWCLAAADRYAIKTVARQLDSAQQQMAAQYRMLT</sequence>
<keyword evidence="2" id="KW-0732">Signal</keyword>
<dbReference type="PROSITE" id="PS51257">
    <property type="entry name" value="PROKAR_LIPOPROTEIN"/>
    <property type="match status" value="1"/>
</dbReference>
<dbReference type="Pfam" id="PF24088">
    <property type="entry name" value="DUF7373"/>
    <property type="match status" value="1"/>
</dbReference>
<evidence type="ECO:0000256" key="1">
    <source>
        <dbReference type="SAM" id="MobiDB-lite"/>
    </source>
</evidence>
<dbReference type="RefSeq" id="WP_085183507.1">
    <property type="nucleotide sequence ID" value="NZ_CSTD01000002.1"/>
</dbReference>
<dbReference type="Pfam" id="PF24092">
    <property type="entry name" value="DUF7373_C"/>
    <property type="match status" value="1"/>
</dbReference>
<dbReference type="InterPro" id="IPR056463">
    <property type="entry name" value="DUF7373_C"/>
</dbReference>
<evidence type="ECO:0000256" key="2">
    <source>
        <dbReference type="SAM" id="SignalP"/>
    </source>
</evidence>
<reference evidence="5 6" key="1">
    <citation type="submission" date="2015-03" db="EMBL/GenBank/DDBJ databases">
        <authorList>
            <person name="Murphy D."/>
        </authorList>
    </citation>
    <scope>NUCLEOTIDE SEQUENCE [LARGE SCALE GENOMIC DNA]</scope>
    <source>
        <strain evidence="5 6">DSM 44277</strain>
    </source>
</reference>
<feature type="chain" id="PRO_5038747927" evidence="2">
    <location>
        <begin position="25"/>
        <end position="410"/>
    </location>
</feature>
<dbReference type="OrthoDB" id="4569937at2"/>
<evidence type="ECO:0000313" key="6">
    <source>
        <dbReference type="Proteomes" id="UP000198875"/>
    </source>
</evidence>
<evidence type="ECO:0000313" key="5">
    <source>
        <dbReference type="EMBL" id="CPR10793.1"/>
    </source>
</evidence>
<feature type="region of interest" description="Disordered" evidence="1">
    <location>
        <begin position="25"/>
        <end position="67"/>
    </location>
</feature>
<dbReference type="EMBL" id="CSTD01000002">
    <property type="protein sequence ID" value="CPR10793.1"/>
    <property type="molecule type" value="Genomic_DNA"/>
</dbReference>
<gene>
    <name evidence="5" type="ORF">BN971_02064</name>
</gene>
<name>A0A0U0W7N5_MYCBE</name>
<accession>A0A0U0W7N5</accession>
<evidence type="ECO:0000259" key="4">
    <source>
        <dbReference type="Pfam" id="PF24092"/>
    </source>
</evidence>
<dbReference type="Proteomes" id="UP000198875">
    <property type="component" value="Unassembled WGS sequence"/>
</dbReference>
<dbReference type="AlphaFoldDB" id="A0A0U0W7N5"/>
<dbReference type="InterPro" id="IPR055797">
    <property type="entry name" value="DUF7373"/>
</dbReference>
<feature type="domain" description="DUF7373" evidence="3">
    <location>
        <begin position="57"/>
        <end position="264"/>
    </location>
</feature>
<feature type="domain" description="DUF7373" evidence="4">
    <location>
        <begin position="271"/>
        <end position="409"/>
    </location>
</feature>
<proteinExistence type="predicted"/>
<evidence type="ECO:0000259" key="3">
    <source>
        <dbReference type="Pfam" id="PF24088"/>
    </source>
</evidence>
<feature type="signal peptide" evidence="2">
    <location>
        <begin position="1"/>
        <end position="24"/>
    </location>
</feature>
<organism evidence="5 6">
    <name type="scientific">Mycobacterium bohemicum DSM 44277</name>
    <dbReference type="NCBI Taxonomy" id="1236609"/>
    <lineage>
        <taxon>Bacteria</taxon>
        <taxon>Bacillati</taxon>
        <taxon>Actinomycetota</taxon>
        <taxon>Actinomycetes</taxon>
        <taxon>Mycobacteriales</taxon>
        <taxon>Mycobacteriaceae</taxon>
        <taxon>Mycobacterium</taxon>
    </lineage>
</organism>
<protein>
    <submittedName>
        <fullName evidence="5">Uncharacterized protein</fullName>
    </submittedName>
</protein>